<dbReference type="InterPro" id="IPR006063">
    <property type="entry name" value="HisA_bact_arch"/>
</dbReference>
<dbReference type="AlphaFoldDB" id="A0A0U1QPX5"/>
<evidence type="ECO:0000256" key="4">
    <source>
        <dbReference type="ARBA" id="ARBA00009667"/>
    </source>
</evidence>
<dbReference type="Gene3D" id="3.20.20.70">
    <property type="entry name" value="Aldolase class I"/>
    <property type="match status" value="1"/>
</dbReference>
<name>A0A0U1QPX5_9BACL</name>
<dbReference type="SUPFAM" id="SSF51366">
    <property type="entry name" value="Ribulose-phoshate binding barrel"/>
    <property type="match status" value="1"/>
</dbReference>
<dbReference type="GO" id="GO:0000162">
    <property type="term" value="P:L-tryptophan biosynthetic process"/>
    <property type="evidence" value="ECO:0007669"/>
    <property type="project" value="TreeGrafter"/>
</dbReference>
<dbReference type="RefSeq" id="WP_029548231.1">
    <property type="nucleotide sequence ID" value="NZ_AFVQ02000070.1"/>
</dbReference>
<proteinExistence type="inferred from homology"/>
<evidence type="ECO:0000313" key="16">
    <source>
        <dbReference type="Proteomes" id="UP000035553"/>
    </source>
</evidence>
<evidence type="ECO:0000256" key="8">
    <source>
        <dbReference type="ARBA" id="ARBA00022605"/>
    </source>
</evidence>
<comment type="pathway">
    <text evidence="3 12 14">Amino-acid biosynthesis; L-histidine biosynthesis; L-histidine from 5-phospho-alpha-D-ribose 1-diphosphate: step 4/9.</text>
</comment>
<evidence type="ECO:0000256" key="11">
    <source>
        <dbReference type="ARBA" id="ARBA00030547"/>
    </source>
</evidence>
<dbReference type="FunFam" id="3.20.20.70:FF:000009">
    <property type="entry name" value="1-(5-phosphoribosyl)-5-[(5-phosphoribosylamino)methylideneamino] imidazole-4-carboxamide isomerase"/>
    <property type="match status" value="1"/>
</dbReference>
<keyword evidence="16" id="KW-1185">Reference proteome</keyword>
<dbReference type="PANTHER" id="PTHR43090">
    <property type="entry name" value="1-(5-PHOSPHORIBOSYL)-5-[(5-PHOSPHORIBOSYLAMINO)METHYLIDENEAMINO] IMIDAZOLE-4-CARBOXAMIDE ISOMERASE"/>
    <property type="match status" value="1"/>
</dbReference>
<reference evidence="15 16" key="1">
    <citation type="journal article" date="2011" name="J. Bacteriol.">
        <title>Draft genome sequence of Sporolactobacillus inulinus strain CASD, an efficient D-lactic acid-producing bacterium with high-concentration lactate tolerance capability.</title>
        <authorList>
            <person name="Yu B."/>
            <person name="Su F."/>
            <person name="Wang L."/>
            <person name="Xu K."/>
            <person name="Zhao B."/>
            <person name="Xu P."/>
        </authorList>
    </citation>
    <scope>NUCLEOTIDE SEQUENCE [LARGE SCALE GENOMIC DNA]</scope>
    <source>
        <strain evidence="15 16">CASD</strain>
    </source>
</reference>
<sequence>MLMFTVFPAIDLIDGQCVRLFQGDYDQSTVYGEDPIQVARSFFDQGAEWLHVVDLDGAKAGHPLNQELIARMAQEVPINIEIGGGIRSMDSVEWYLEKGIKRVILGSSAISDPDFCKKVLQRYPNAVAIGLDVKKGKVAVRGWLEVSDLSAAELAKQLIQEGAEQFIYTDISRDGALKGANVAAAEQLAEEIGKPVVVSGGVTTLDEIKKMIGNRKVSGAIIGKALYTKQIALSDVLKAVND</sequence>
<comment type="catalytic activity">
    <reaction evidence="1 12 14">
        <text>1-(5-phospho-beta-D-ribosyl)-5-[(5-phospho-beta-D-ribosylamino)methylideneamino]imidazole-4-carboxamide = 5-[(5-phospho-1-deoxy-D-ribulos-1-ylimino)methylamino]-1-(5-phospho-beta-D-ribosyl)imidazole-4-carboxamide</text>
        <dbReference type="Rhea" id="RHEA:15469"/>
        <dbReference type="ChEBI" id="CHEBI:58435"/>
        <dbReference type="ChEBI" id="CHEBI:58525"/>
        <dbReference type="EC" id="5.3.1.16"/>
    </reaction>
</comment>
<evidence type="ECO:0000256" key="12">
    <source>
        <dbReference type="HAMAP-Rule" id="MF_01014"/>
    </source>
</evidence>
<dbReference type="NCBIfam" id="TIGR00007">
    <property type="entry name" value="1-(5-phosphoribosyl)-5-[(5-phosphoribosylamino)methylideneamino]imidazole-4-carboxamide isomerase"/>
    <property type="match status" value="1"/>
</dbReference>
<dbReference type="STRING" id="1069536.SINU_05980"/>
<dbReference type="PANTHER" id="PTHR43090:SF2">
    <property type="entry name" value="1-(5-PHOSPHORIBOSYL)-5-[(5-PHOSPHORIBOSYLAMINO)METHYLIDENEAMINO] IMIDAZOLE-4-CARBOXAMIDE ISOMERASE"/>
    <property type="match status" value="1"/>
</dbReference>
<dbReference type="InterPro" id="IPR044524">
    <property type="entry name" value="Isoase_HisA-like"/>
</dbReference>
<dbReference type="HAMAP" id="MF_01014">
    <property type="entry name" value="HisA"/>
    <property type="match status" value="1"/>
</dbReference>
<evidence type="ECO:0000256" key="13">
    <source>
        <dbReference type="RuleBase" id="RU003657"/>
    </source>
</evidence>
<dbReference type="GO" id="GO:0000105">
    <property type="term" value="P:L-histidine biosynthetic process"/>
    <property type="evidence" value="ECO:0007669"/>
    <property type="project" value="UniProtKB-UniRule"/>
</dbReference>
<dbReference type="InterPro" id="IPR011060">
    <property type="entry name" value="RibuloseP-bd_barrel"/>
</dbReference>
<dbReference type="GO" id="GO:0003949">
    <property type="term" value="F:1-(5-phosphoribosyl)-5-[(5-phosphoribosylamino)methylideneamino]imidazole-4-carboxamide isomerase activity"/>
    <property type="evidence" value="ECO:0007669"/>
    <property type="project" value="UniProtKB-UniRule"/>
</dbReference>
<dbReference type="UniPathway" id="UPA00031">
    <property type="reaction ID" value="UER00009"/>
</dbReference>
<keyword evidence="7 12" id="KW-0963">Cytoplasm</keyword>
<evidence type="ECO:0000256" key="5">
    <source>
        <dbReference type="ARBA" id="ARBA00012550"/>
    </source>
</evidence>
<comment type="similarity">
    <text evidence="4 12 13">Belongs to the HisA/HisF family.</text>
</comment>
<evidence type="ECO:0000256" key="9">
    <source>
        <dbReference type="ARBA" id="ARBA00023102"/>
    </source>
</evidence>
<dbReference type="CDD" id="cd04732">
    <property type="entry name" value="HisA"/>
    <property type="match status" value="1"/>
</dbReference>
<comment type="subcellular location">
    <subcellularLocation>
        <location evidence="2 12 14">Cytoplasm</location>
    </subcellularLocation>
</comment>
<comment type="caution">
    <text evidence="15">The sequence shown here is derived from an EMBL/GenBank/DDBJ whole genome shotgun (WGS) entry which is preliminary data.</text>
</comment>
<gene>
    <name evidence="12" type="primary">hisA</name>
    <name evidence="15" type="ORF">SINU_05980</name>
</gene>
<feature type="active site" description="Proton acceptor" evidence="12">
    <location>
        <position position="11"/>
    </location>
</feature>
<keyword evidence="10 12" id="KW-0413">Isomerase</keyword>
<evidence type="ECO:0000256" key="1">
    <source>
        <dbReference type="ARBA" id="ARBA00000901"/>
    </source>
</evidence>
<evidence type="ECO:0000256" key="2">
    <source>
        <dbReference type="ARBA" id="ARBA00004496"/>
    </source>
</evidence>
<dbReference type="Pfam" id="PF00977">
    <property type="entry name" value="His_biosynth"/>
    <property type="match status" value="1"/>
</dbReference>
<organism evidence="15 16">
    <name type="scientific">Sporolactobacillus inulinus CASD</name>
    <dbReference type="NCBI Taxonomy" id="1069536"/>
    <lineage>
        <taxon>Bacteria</taxon>
        <taxon>Bacillati</taxon>
        <taxon>Bacillota</taxon>
        <taxon>Bacilli</taxon>
        <taxon>Bacillales</taxon>
        <taxon>Sporolactobacillaceae</taxon>
        <taxon>Sporolactobacillus</taxon>
    </lineage>
</organism>
<dbReference type="InterPro" id="IPR006062">
    <property type="entry name" value="His_biosynth"/>
</dbReference>
<feature type="active site" description="Proton donor" evidence="12">
    <location>
        <position position="132"/>
    </location>
</feature>
<dbReference type="InterPro" id="IPR013785">
    <property type="entry name" value="Aldolase_TIM"/>
</dbReference>
<dbReference type="InterPro" id="IPR023016">
    <property type="entry name" value="HisA/PriA"/>
</dbReference>
<evidence type="ECO:0000256" key="10">
    <source>
        <dbReference type="ARBA" id="ARBA00023235"/>
    </source>
</evidence>
<dbReference type="Proteomes" id="UP000035553">
    <property type="component" value="Unassembled WGS sequence"/>
</dbReference>
<keyword evidence="8 12" id="KW-0028">Amino-acid biosynthesis</keyword>
<dbReference type="EMBL" id="AFVQ02000070">
    <property type="protein sequence ID" value="KLI02867.1"/>
    <property type="molecule type" value="Genomic_DNA"/>
</dbReference>
<evidence type="ECO:0000256" key="7">
    <source>
        <dbReference type="ARBA" id="ARBA00022490"/>
    </source>
</evidence>
<evidence type="ECO:0000313" key="15">
    <source>
        <dbReference type="EMBL" id="KLI02867.1"/>
    </source>
</evidence>
<keyword evidence="9 12" id="KW-0368">Histidine biosynthesis</keyword>
<evidence type="ECO:0000256" key="6">
    <source>
        <dbReference type="ARBA" id="ARBA00018464"/>
    </source>
</evidence>
<protein>
    <recommendedName>
        <fullName evidence="6 12">1-(5-phosphoribosyl)-5-[(5-phosphoribosylamino)methylideneamino] imidazole-4-carboxamide isomerase</fullName>
        <ecNumber evidence="5 12">5.3.1.16</ecNumber>
    </recommendedName>
    <alternativeName>
        <fullName evidence="11 12">Phosphoribosylformimino-5-aminoimidazole carboxamide ribotide isomerase</fullName>
    </alternativeName>
</protein>
<accession>A0A0U1QPX5</accession>
<dbReference type="EC" id="5.3.1.16" evidence="5 12"/>
<evidence type="ECO:0000256" key="14">
    <source>
        <dbReference type="RuleBase" id="RU003658"/>
    </source>
</evidence>
<evidence type="ECO:0000256" key="3">
    <source>
        <dbReference type="ARBA" id="ARBA00005133"/>
    </source>
</evidence>
<dbReference type="GO" id="GO:0005737">
    <property type="term" value="C:cytoplasm"/>
    <property type="evidence" value="ECO:0007669"/>
    <property type="project" value="UniProtKB-SubCell"/>
</dbReference>